<sequence>MKKKAFICTCAASLLICNCVTAVPAFAADYSFIQKVENLQYDAEFQAELAEEEAIKAGKADTSWFDPEDPREVYEITTEQQLFGLAKLVNTRKVTWKVNKVHTFKGITIKLMNDINLTKPWQPLGGSNVHTFEGVFEGNGHTVSGIKISGTDSDNQGFFGYLSGTVKNLNLSGSISTSGSSIGGLAGTMARTAAVENCNINVEVSGADKIGGVVGENNSGQVISCHNLGNVKGYVKVGGVVGENWNGSIEKCSNEGRVVSEGKGVGTYGTGGIAGRSVAKSAVIKESFNKGNIYSGNECAGGVVGYTNAVGSTVESCYNTGSVSGPKDGSYGYVGGVVGSIGEDGVKLRNSYNAGILKNGKYIGGVLGNYTADYYNSIEVSISNNYYLNSSANIAVGKDREGKGKKRYSQTITPKASGDMRSTHMSAELGNAYRPDTSGMYGVNNGYPVFNWQEASEIDRDAVLEKLKIRYKSQFKKFFEENAYGTASGDFILEMFNPHVFIENMLSEAEDQKESSK</sequence>
<protein>
    <recommendedName>
        <fullName evidence="2">GLUG domain-containing protein</fullName>
    </recommendedName>
</protein>
<gene>
    <name evidence="3" type="ORF">NE619_03960</name>
</gene>
<feature type="signal peptide" evidence="1">
    <location>
        <begin position="1"/>
        <end position="27"/>
    </location>
</feature>
<evidence type="ECO:0000259" key="2">
    <source>
        <dbReference type="Pfam" id="PF07581"/>
    </source>
</evidence>
<dbReference type="RefSeq" id="WP_256131062.1">
    <property type="nucleotide sequence ID" value="NZ_JANFXK010000003.1"/>
</dbReference>
<dbReference type="EMBL" id="JANFXK010000003">
    <property type="protein sequence ID" value="MCQ4635873.1"/>
    <property type="molecule type" value="Genomic_DNA"/>
</dbReference>
<keyword evidence="1" id="KW-0732">Signal</keyword>
<name>A0ABT1RL29_9FIRM</name>
<proteinExistence type="predicted"/>
<evidence type="ECO:0000256" key="1">
    <source>
        <dbReference type="SAM" id="SignalP"/>
    </source>
</evidence>
<feature type="domain" description="GLUG" evidence="2">
    <location>
        <begin position="237"/>
        <end position="259"/>
    </location>
</feature>
<accession>A0ABT1RL29</accession>
<feature type="chain" id="PRO_5047214936" description="GLUG domain-containing protein" evidence="1">
    <location>
        <begin position="28"/>
        <end position="517"/>
    </location>
</feature>
<dbReference type="InterPro" id="IPR011493">
    <property type="entry name" value="GLUG"/>
</dbReference>
<comment type="caution">
    <text evidence="3">The sequence shown here is derived from an EMBL/GenBank/DDBJ whole genome shotgun (WGS) entry which is preliminary data.</text>
</comment>
<keyword evidence="4" id="KW-1185">Reference proteome</keyword>
<reference evidence="3 4" key="1">
    <citation type="submission" date="2022-06" db="EMBL/GenBank/DDBJ databases">
        <title>Isolation of gut microbiota from human fecal samples.</title>
        <authorList>
            <person name="Pamer E.G."/>
            <person name="Barat B."/>
            <person name="Waligurski E."/>
            <person name="Medina S."/>
            <person name="Paddock L."/>
            <person name="Mostad J."/>
        </authorList>
    </citation>
    <scope>NUCLEOTIDE SEQUENCE [LARGE SCALE GENOMIC DNA]</scope>
    <source>
        <strain evidence="3 4">SL.3.17</strain>
    </source>
</reference>
<dbReference type="Pfam" id="PF07581">
    <property type="entry name" value="Glug"/>
    <property type="match status" value="1"/>
</dbReference>
<evidence type="ECO:0000313" key="3">
    <source>
        <dbReference type="EMBL" id="MCQ4635873.1"/>
    </source>
</evidence>
<dbReference type="Gene3D" id="2.160.20.110">
    <property type="match status" value="1"/>
</dbReference>
<organism evidence="3 4">
    <name type="scientific">Anaerovorax odorimutans</name>
    <dbReference type="NCBI Taxonomy" id="109327"/>
    <lineage>
        <taxon>Bacteria</taxon>
        <taxon>Bacillati</taxon>
        <taxon>Bacillota</taxon>
        <taxon>Clostridia</taxon>
        <taxon>Peptostreptococcales</taxon>
        <taxon>Anaerovoracaceae</taxon>
        <taxon>Anaerovorax</taxon>
    </lineage>
</organism>
<dbReference type="Proteomes" id="UP001524502">
    <property type="component" value="Unassembled WGS sequence"/>
</dbReference>
<evidence type="ECO:0000313" key="4">
    <source>
        <dbReference type="Proteomes" id="UP001524502"/>
    </source>
</evidence>